<reference evidence="1" key="1">
    <citation type="submission" date="2020-07" db="EMBL/GenBank/DDBJ databases">
        <title>The High-quality genome of the commercially important snow crab, Chionoecetes opilio.</title>
        <authorList>
            <person name="Jeong J.-H."/>
            <person name="Ryu S."/>
        </authorList>
    </citation>
    <scope>NUCLEOTIDE SEQUENCE</scope>
    <source>
        <strain evidence="1">MADBK_172401_WGS</strain>
        <tissue evidence="1">Digestive gland</tissue>
    </source>
</reference>
<comment type="caution">
    <text evidence="1">The sequence shown here is derived from an EMBL/GenBank/DDBJ whole genome shotgun (WGS) entry which is preliminary data.</text>
</comment>
<evidence type="ECO:0000313" key="2">
    <source>
        <dbReference type="Proteomes" id="UP000770661"/>
    </source>
</evidence>
<dbReference type="PANTHER" id="PTHR33361">
    <property type="entry name" value="GLR0591 PROTEIN"/>
    <property type="match status" value="1"/>
</dbReference>
<evidence type="ECO:0000313" key="1">
    <source>
        <dbReference type="EMBL" id="KAG0711016.1"/>
    </source>
</evidence>
<dbReference type="InterPro" id="IPR010281">
    <property type="entry name" value="DUF885"/>
</dbReference>
<gene>
    <name evidence="1" type="ORF">GWK47_021586</name>
</gene>
<dbReference type="PANTHER" id="PTHR33361:SF2">
    <property type="entry name" value="DUF885 DOMAIN-CONTAINING PROTEIN"/>
    <property type="match status" value="1"/>
</dbReference>
<proteinExistence type="predicted"/>
<dbReference type="OrthoDB" id="5959877at2759"/>
<protein>
    <submittedName>
        <fullName evidence="1">Uncharacterized protein</fullName>
    </submittedName>
</protein>
<organism evidence="1 2">
    <name type="scientific">Chionoecetes opilio</name>
    <name type="common">Atlantic snow crab</name>
    <name type="synonym">Cancer opilio</name>
    <dbReference type="NCBI Taxonomy" id="41210"/>
    <lineage>
        <taxon>Eukaryota</taxon>
        <taxon>Metazoa</taxon>
        <taxon>Ecdysozoa</taxon>
        <taxon>Arthropoda</taxon>
        <taxon>Crustacea</taxon>
        <taxon>Multicrustacea</taxon>
        <taxon>Malacostraca</taxon>
        <taxon>Eumalacostraca</taxon>
        <taxon>Eucarida</taxon>
        <taxon>Decapoda</taxon>
        <taxon>Pleocyemata</taxon>
        <taxon>Brachyura</taxon>
        <taxon>Eubrachyura</taxon>
        <taxon>Majoidea</taxon>
        <taxon>Majidae</taxon>
        <taxon>Chionoecetes</taxon>
    </lineage>
</organism>
<dbReference type="EMBL" id="JACEEZ010023663">
    <property type="protein sequence ID" value="KAG0711016.1"/>
    <property type="molecule type" value="Genomic_DNA"/>
</dbReference>
<name>A0A8J5CEA9_CHIOP</name>
<dbReference type="AlphaFoldDB" id="A0A8J5CEA9"/>
<keyword evidence="2" id="KW-1185">Reference proteome</keyword>
<sequence length="224" mass="25035">MGRHSFELLRASRLVVDTGMHALGWSRDKAVTFLLDHTALSIESIQGEINRYITWPGQACAYKVGEIKIKELRQKAQNALGSLFRLSDFHDEMLGCIGPLKIVEECITNYIEQTNLVIEKGAEEKREDEKTERSDKKMYIEQTNLPLGRRGEEKTKEKIVIRDKKEIKSPEHQAKGFASKVTDQTYIYSRVLWASGGAGCVLCPSAAVVVVAVCSLASLHLGIV</sequence>
<dbReference type="Pfam" id="PF05960">
    <property type="entry name" value="DUF885"/>
    <property type="match status" value="1"/>
</dbReference>
<accession>A0A8J5CEA9</accession>
<dbReference type="Proteomes" id="UP000770661">
    <property type="component" value="Unassembled WGS sequence"/>
</dbReference>